<reference evidence="2" key="1">
    <citation type="journal article" date="2019" name="Int. J. Syst. Evol. Microbiol.">
        <title>The Global Catalogue of Microorganisms (GCM) 10K type strain sequencing project: providing services to taxonomists for standard genome sequencing and annotation.</title>
        <authorList>
            <consortium name="The Broad Institute Genomics Platform"/>
            <consortium name="The Broad Institute Genome Sequencing Center for Infectious Disease"/>
            <person name="Wu L."/>
            <person name="Ma J."/>
        </authorList>
    </citation>
    <scope>NUCLEOTIDE SEQUENCE [LARGE SCALE GENOMIC DNA]</scope>
    <source>
        <strain evidence="2">JCM 3106</strain>
    </source>
</reference>
<proteinExistence type="predicted"/>
<comment type="caution">
    <text evidence="1">The sequence shown here is derived from an EMBL/GenBank/DDBJ whole genome shotgun (WGS) entry which is preliminary data.</text>
</comment>
<accession>A0ABP6L2J7</accession>
<protein>
    <submittedName>
        <fullName evidence="1">SAM-dependent methyltransferase</fullName>
    </submittedName>
</protein>
<dbReference type="RefSeq" id="WP_344902242.1">
    <property type="nucleotide sequence ID" value="NZ_BAAAWD010000017.1"/>
</dbReference>
<keyword evidence="1" id="KW-0808">Transferase</keyword>
<organism evidence="1 2">
    <name type="scientific">Streptosporangium longisporum</name>
    <dbReference type="NCBI Taxonomy" id="46187"/>
    <lineage>
        <taxon>Bacteria</taxon>
        <taxon>Bacillati</taxon>
        <taxon>Actinomycetota</taxon>
        <taxon>Actinomycetes</taxon>
        <taxon>Streptosporangiales</taxon>
        <taxon>Streptosporangiaceae</taxon>
        <taxon>Streptosporangium</taxon>
    </lineage>
</organism>
<dbReference type="Gene3D" id="3.40.50.150">
    <property type="entry name" value="Vaccinia Virus protein VP39"/>
    <property type="match status" value="1"/>
</dbReference>
<dbReference type="InterPro" id="IPR029063">
    <property type="entry name" value="SAM-dependent_MTases_sf"/>
</dbReference>
<name>A0ABP6L2J7_9ACTN</name>
<dbReference type="PIRSF" id="PIRSF017393">
    <property type="entry name" value="MTase_SAV2177"/>
    <property type="match status" value="1"/>
</dbReference>
<dbReference type="InterPro" id="IPR006764">
    <property type="entry name" value="SAM_dep_MeTrfase_SAV2177_type"/>
</dbReference>
<dbReference type="Proteomes" id="UP001499930">
    <property type="component" value="Unassembled WGS sequence"/>
</dbReference>
<keyword evidence="2" id="KW-1185">Reference proteome</keyword>
<keyword evidence="1" id="KW-0489">Methyltransferase</keyword>
<gene>
    <name evidence="1" type="ORF">GCM10017559_62740</name>
</gene>
<evidence type="ECO:0000313" key="1">
    <source>
        <dbReference type="EMBL" id="GAA3027899.1"/>
    </source>
</evidence>
<dbReference type="SUPFAM" id="SSF53335">
    <property type="entry name" value="S-adenosyl-L-methionine-dependent methyltransferases"/>
    <property type="match status" value="1"/>
</dbReference>
<sequence length="264" mass="28811">MTEISGINPNIPHQARVWDYLGGGKNNYEADRVAAGYILQGYPQMGAVVRQARAFQGRVVRFLVEEAGIRQFLDIGTGLPTDDHVHGVAQRSDPTCRIVYVDNDPLVLVHAQALLTSSPEGECAYLEADARDPETVLRGAAATLDFDEPIALMMFGVLGTVPDDDDARALVRRFVDALPSGSYLVFEDGTNVVIPEAAKQAEQVVQEGRAYDYRLRTPEQIARFFDGLKVLDPGVVSVSRWRPAPSSWGEPEEVDAFGGVGLKP</sequence>
<dbReference type="Pfam" id="PF04672">
    <property type="entry name" value="Methyltransf_19"/>
    <property type="match status" value="1"/>
</dbReference>
<dbReference type="GO" id="GO:0008168">
    <property type="term" value="F:methyltransferase activity"/>
    <property type="evidence" value="ECO:0007669"/>
    <property type="project" value="UniProtKB-KW"/>
</dbReference>
<dbReference type="EMBL" id="BAAAWD010000017">
    <property type="protein sequence ID" value="GAA3027899.1"/>
    <property type="molecule type" value="Genomic_DNA"/>
</dbReference>
<dbReference type="GO" id="GO:0032259">
    <property type="term" value="P:methylation"/>
    <property type="evidence" value="ECO:0007669"/>
    <property type="project" value="UniProtKB-KW"/>
</dbReference>
<evidence type="ECO:0000313" key="2">
    <source>
        <dbReference type="Proteomes" id="UP001499930"/>
    </source>
</evidence>